<evidence type="ECO:0000259" key="4">
    <source>
        <dbReference type="Pfam" id="PF08241"/>
    </source>
</evidence>
<dbReference type="InterPro" id="IPR029063">
    <property type="entry name" value="SAM-dependent_MTases_sf"/>
</dbReference>
<evidence type="ECO:0000256" key="1">
    <source>
        <dbReference type="ARBA" id="ARBA00022603"/>
    </source>
</evidence>
<dbReference type="CDD" id="cd02440">
    <property type="entry name" value="AdoMet_MTases"/>
    <property type="match status" value="1"/>
</dbReference>
<dbReference type="EMBL" id="QOCW01000034">
    <property type="protein sequence ID" value="RBW67559.1"/>
    <property type="molecule type" value="Genomic_DNA"/>
</dbReference>
<dbReference type="PANTHER" id="PTHR43464">
    <property type="entry name" value="METHYLTRANSFERASE"/>
    <property type="match status" value="1"/>
</dbReference>
<feature type="domain" description="Methyltransferase type 11" evidence="4">
    <location>
        <begin position="50"/>
        <end position="143"/>
    </location>
</feature>
<dbReference type="AlphaFoldDB" id="A0A366XS18"/>
<dbReference type="GO" id="GO:0008757">
    <property type="term" value="F:S-adenosylmethionine-dependent methyltransferase activity"/>
    <property type="evidence" value="ECO:0007669"/>
    <property type="project" value="InterPro"/>
</dbReference>
<keyword evidence="6" id="KW-1185">Reference proteome</keyword>
<evidence type="ECO:0000256" key="2">
    <source>
        <dbReference type="ARBA" id="ARBA00022679"/>
    </source>
</evidence>
<dbReference type="InterPro" id="IPR013216">
    <property type="entry name" value="Methyltransf_11"/>
</dbReference>
<gene>
    <name evidence="5" type="ORF">DS031_21575</name>
</gene>
<sequence length="249" mass="28899">MIKNQVIKAYNKLAHDYEHNVDHYSPYNTDYERPAMMCSLPKSVEDLNILDAGCAAGWYTETFLLQGANVTSIDISPEMVAATKRRVGNKAKVMCLDLSNDLPFQDQVYDIVVSSLVLHYIEDWTKVFKEFSRILKPNGIFLFSIHHPFMDVSMSPSKNYFSREIIKDKWKRGDERVDVWFYRRPLHEIINVTSHYFVISRLIEPLPTEAFKGKKPESYEKLMKNPNFLIIKAKKSNTTAKYSVNGMIN</sequence>
<protein>
    <submittedName>
        <fullName evidence="5">SAM-dependent methyltransferase</fullName>
    </submittedName>
</protein>
<dbReference type="Pfam" id="PF08241">
    <property type="entry name" value="Methyltransf_11"/>
    <property type="match status" value="1"/>
</dbReference>
<dbReference type="SUPFAM" id="SSF53335">
    <property type="entry name" value="S-adenosyl-L-methionine-dependent methyltransferases"/>
    <property type="match status" value="1"/>
</dbReference>
<evidence type="ECO:0000313" key="5">
    <source>
        <dbReference type="EMBL" id="RBW67559.1"/>
    </source>
</evidence>
<evidence type="ECO:0000313" key="6">
    <source>
        <dbReference type="Proteomes" id="UP000253314"/>
    </source>
</evidence>
<name>A0A366XS18_9BACI</name>
<evidence type="ECO:0000256" key="3">
    <source>
        <dbReference type="ARBA" id="ARBA00022691"/>
    </source>
</evidence>
<dbReference type="PANTHER" id="PTHR43464:SF19">
    <property type="entry name" value="UBIQUINONE BIOSYNTHESIS O-METHYLTRANSFERASE, MITOCHONDRIAL"/>
    <property type="match status" value="1"/>
</dbReference>
<proteinExistence type="predicted"/>
<dbReference type="Proteomes" id="UP000253314">
    <property type="component" value="Unassembled WGS sequence"/>
</dbReference>
<keyword evidence="2 5" id="KW-0808">Transferase</keyword>
<dbReference type="Gene3D" id="3.40.50.150">
    <property type="entry name" value="Vaccinia Virus protein VP39"/>
    <property type="match status" value="1"/>
</dbReference>
<dbReference type="GO" id="GO:0032259">
    <property type="term" value="P:methylation"/>
    <property type="evidence" value="ECO:0007669"/>
    <property type="project" value="UniProtKB-KW"/>
</dbReference>
<reference evidence="5 6" key="1">
    <citation type="submission" date="2018-07" db="EMBL/GenBank/DDBJ databases">
        <title>Lottiidibacillus patelloidae gen. nov., sp. nov., isolated from the intestinal tract of a marine limpet and the reclassification of B. taeanensis BH030017T, B. algicola KMM 3737T and B. hwajinpoensis SW-72T as genus Lottiidibacillus.</title>
        <authorList>
            <person name="Liu R."/>
            <person name="Huang Z."/>
        </authorList>
    </citation>
    <scope>NUCLEOTIDE SEQUENCE [LARGE SCALE GENOMIC DNA]</scope>
    <source>
        <strain evidence="5 6">BH030017</strain>
    </source>
</reference>
<keyword evidence="3" id="KW-0949">S-adenosyl-L-methionine</keyword>
<organism evidence="5 6">
    <name type="scientific">Bacillus taeanensis</name>
    <dbReference type="NCBI Taxonomy" id="273032"/>
    <lineage>
        <taxon>Bacteria</taxon>
        <taxon>Bacillati</taxon>
        <taxon>Bacillota</taxon>
        <taxon>Bacilli</taxon>
        <taxon>Bacillales</taxon>
        <taxon>Bacillaceae</taxon>
        <taxon>Bacillus</taxon>
    </lineage>
</organism>
<comment type="caution">
    <text evidence="5">The sequence shown here is derived from an EMBL/GenBank/DDBJ whole genome shotgun (WGS) entry which is preliminary data.</text>
</comment>
<keyword evidence="1 5" id="KW-0489">Methyltransferase</keyword>
<accession>A0A366XS18</accession>